<gene>
    <name evidence="2" type="ORF">BOTBODRAFT_329608</name>
</gene>
<dbReference type="AlphaFoldDB" id="A0A067MGZ7"/>
<feature type="compositionally biased region" description="Basic and acidic residues" evidence="1">
    <location>
        <begin position="30"/>
        <end position="41"/>
    </location>
</feature>
<sequence>MAFLQSHPGQFQLFKLDEFAHHLIQSRQKTPPDELKMDLKHNPPRSTPPHSHHLVPRVPHQRMPHLLLSHPFGLSLFMRHCPLQPHCIVLHSTTIFPTHILPF</sequence>
<dbReference type="Proteomes" id="UP000027195">
    <property type="component" value="Unassembled WGS sequence"/>
</dbReference>
<dbReference type="InParanoid" id="A0A067MGZ7"/>
<proteinExistence type="predicted"/>
<organism evidence="2 3">
    <name type="scientific">Botryobasidium botryosum (strain FD-172 SS1)</name>
    <dbReference type="NCBI Taxonomy" id="930990"/>
    <lineage>
        <taxon>Eukaryota</taxon>
        <taxon>Fungi</taxon>
        <taxon>Dikarya</taxon>
        <taxon>Basidiomycota</taxon>
        <taxon>Agaricomycotina</taxon>
        <taxon>Agaricomycetes</taxon>
        <taxon>Cantharellales</taxon>
        <taxon>Botryobasidiaceae</taxon>
        <taxon>Botryobasidium</taxon>
    </lineage>
</organism>
<protein>
    <submittedName>
        <fullName evidence="2">Uncharacterized protein</fullName>
    </submittedName>
</protein>
<dbReference type="EMBL" id="KL198035">
    <property type="protein sequence ID" value="KDQ14799.1"/>
    <property type="molecule type" value="Genomic_DNA"/>
</dbReference>
<feature type="region of interest" description="Disordered" evidence="1">
    <location>
        <begin position="27"/>
        <end position="56"/>
    </location>
</feature>
<reference evidence="3" key="1">
    <citation type="journal article" date="2014" name="Proc. Natl. Acad. Sci. U.S.A.">
        <title>Extensive sampling of basidiomycete genomes demonstrates inadequacy of the white-rot/brown-rot paradigm for wood decay fungi.</title>
        <authorList>
            <person name="Riley R."/>
            <person name="Salamov A.A."/>
            <person name="Brown D.W."/>
            <person name="Nagy L.G."/>
            <person name="Floudas D."/>
            <person name="Held B.W."/>
            <person name="Levasseur A."/>
            <person name="Lombard V."/>
            <person name="Morin E."/>
            <person name="Otillar R."/>
            <person name="Lindquist E.A."/>
            <person name="Sun H."/>
            <person name="LaButti K.M."/>
            <person name="Schmutz J."/>
            <person name="Jabbour D."/>
            <person name="Luo H."/>
            <person name="Baker S.E."/>
            <person name="Pisabarro A.G."/>
            <person name="Walton J.D."/>
            <person name="Blanchette R.A."/>
            <person name="Henrissat B."/>
            <person name="Martin F."/>
            <person name="Cullen D."/>
            <person name="Hibbett D.S."/>
            <person name="Grigoriev I.V."/>
        </authorList>
    </citation>
    <scope>NUCLEOTIDE SEQUENCE [LARGE SCALE GENOMIC DNA]</scope>
    <source>
        <strain evidence="3">FD-172 SS1</strain>
    </source>
</reference>
<accession>A0A067MGZ7</accession>
<keyword evidence="3" id="KW-1185">Reference proteome</keyword>
<dbReference type="HOGENOM" id="CLU_2263309_0_0_1"/>
<name>A0A067MGZ7_BOTB1</name>
<evidence type="ECO:0000313" key="2">
    <source>
        <dbReference type="EMBL" id="KDQ14799.1"/>
    </source>
</evidence>
<evidence type="ECO:0000256" key="1">
    <source>
        <dbReference type="SAM" id="MobiDB-lite"/>
    </source>
</evidence>
<evidence type="ECO:0000313" key="3">
    <source>
        <dbReference type="Proteomes" id="UP000027195"/>
    </source>
</evidence>